<comment type="caution">
    <text evidence="1">The sequence shown here is derived from an EMBL/GenBank/DDBJ whole genome shotgun (WGS) entry which is preliminary data.</text>
</comment>
<dbReference type="SUPFAM" id="SSF48056">
    <property type="entry name" value="Di-copper centre-containing domain"/>
    <property type="match status" value="1"/>
</dbReference>
<sequence length="144" mass="16301">MAPFLSPLAPPVPHDYTSECLNPTVRKDWRTLSGAERTGWISAVKCLANMPHNTSVARLNMTFVHNDLIEIIHGTGLFFPWHRHHLHVPDLENVFFWSDSDPESGLGGWGNPDADIQVEGGGFARFKLAYPSPHNLRRHFRVRP</sequence>
<dbReference type="Gene3D" id="1.10.1280.10">
    <property type="entry name" value="Di-copper center containing domain from catechol oxidase"/>
    <property type="match status" value="1"/>
</dbReference>
<dbReference type="EMBL" id="MU157880">
    <property type="protein sequence ID" value="KAF9525718.1"/>
    <property type="molecule type" value="Genomic_DNA"/>
</dbReference>
<evidence type="ECO:0000313" key="1">
    <source>
        <dbReference type="EMBL" id="KAF9525718.1"/>
    </source>
</evidence>
<protein>
    <recommendedName>
        <fullName evidence="3">Tyrosinase copper-binding domain-containing protein</fullName>
    </recommendedName>
</protein>
<proteinExistence type="predicted"/>
<keyword evidence="2" id="KW-1185">Reference proteome</keyword>
<accession>A0A9P6EB66</accession>
<evidence type="ECO:0008006" key="3">
    <source>
        <dbReference type="Google" id="ProtNLM"/>
    </source>
</evidence>
<dbReference type="Proteomes" id="UP000807306">
    <property type="component" value="Unassembled WGS sequence"/>
</dbReference>
<reference evidence="1" key="1">
    <citation type="submission" date="2020-11" db="EMBL/GenBank/DDBJ databases">
        <authorList>
            <consortium name="DOE Joint Genome Institute"/>
            <person name="Ahrendt S."/>
            <person name="Riley R."/>
            <person name="Andreopoulos W."/>
            <person name="Labutti K."/>
            <person name="Pangilinan J."/>
            <person name="Ruiz-Duenas F.J."/>
            <person name="Barrasa J.M."/>
            <person name="Sanchez-Garcia M."/>
            <person name="Camarero S."/>
            <person name="Miyauchi S."/>
            <person name="Serrano A."/>
            <person name="Linde D."/>
            <person name="Babiker R."/>
            <person name="Drula E."/>
            <person name="Ayuso-Fernandez I."/>
            <person name="Pacheco R."/>
            <person name="Padilla G."/>
            <person name="Ferreira P."/>
            <person name="Barriuso J."/>
            <person name="Kellner H."/>
            <person name="Castanera R."/>
            <person name="Alfaro M."/>
            <person name="Ramirez L."/>
            <person name="Pisabarro A.G."/>
            <person name="Kuo A."/>
            <person name="Tritt A."/>
            <person name="Lipzen A."/>
            <person name="He G."/>
            <person name="Yan M."/>
            <person name="Ng V."/>
            <person name="Cullen D."/>
            <person name="Martin F."/>
            <person name="Rosso M.-N."/>
            <person name="Henrissat B."/>
            <person name="Hibbett D."/>
            <person name="Martinez A.T."/>
            <person name="Grigoriev I.V."/>
        </authorList>
    </citation>
    <scope>NUCLEOTIDE SEQUENCE</scope>
    <source>
        <strain evidence="1">CBS 506.95</strain>
    </source>
</reference>
<dbReference type="InterPro" id="IPR008922">
    <property type="entry name" value="Di-copper_centre_dom_sf"/>
</dbReference>
<gene>
    <name evidence="1" type="ORF">CPB83DRAFT_896760</name>
</gene>
<evidence type="ECO:0000313" key="2">
    <source>
        <dbReference type="Proteomes" id="UP000807306"/>
    </source>
</evidence>
<organism evidence="1 2">
    <name type="scientific">Crepidotus variabilis</name>
    <dbReference type="NCBI Taxonomy" id="179855"/>
    <lineage>
        <taxon>Eukaryota</taxon>
        <taxon>Fungi</taxon>
        <taxon>Dikarya</taxon>
        <taxon>Basidiomycota</taxon>
        <taxon>Agaricomycotina</taxon>
        <taxon>Agaricomycetes</taxon>
        <taxon>Agaricomycetidae</taxon>
        <taxon>Agaricales</taxon>
        <taxon>Agaricineae</taxon>
        <taxon>Crepidotaceae</taxon>
        <taxon>Crepidotus</taxon>
    </lineage>
</organism>
<dbReference type="AlphaFoldDB" id="A0A9P6EB66"/>
<dbReference type="OrthoDB" id="6132182at2759"/>
<name>A0A9P6EB66_9AGAR</name>